<feature type="domain" description="CpXC" evidence="1">
    <location>
        <begin position="9"/>
        <end position="129"/>
    </location>
</feature>
<evidence type="ECO:0000313" key="2">
    <source>
        <dbReference type="EMBL" id="RGQ36879.1"/>
    </source>
</evidence>
<dbReference type="InterPro" id="IPR025682">
    <property type="entry name" value="CpXC_dom"/>
</dbReference>
<reference evidence="2 3" key="1">
    <citation type="submission" date="2018-08" db="EMBL/GenBank/DDBJ databases">
        <title>A genome reference for cultivated species of the human gut microbiota.</title>
        <authorList>
            <person name="Zou Y."/>
            <person name="Xue W."/>
            <person name="Luo G."/>
        </authorList>
    </citation>
    <scope>NUCLEOTIDE SEQUENCE [LARGE SCALE GENOMIC DNA]</scope>
    <source>
        <strain evidence="2 3">AF28-26</strain>
    </source>
</reference>
<sequence>MSRTIKKEITCPACGEKADAKMWASVNVTLDQELRESVLDESLFTWTCPQCGHEALLSYPCLYHDMANKFMIYLVPGAKQESLNDAETENRYPELGGVTKRLAADLNELKEKILIFENGLDDRAVELTKLAMSKVALKKHGKELEKGYFCAKDGETGHLAFTFFVKDTGEPYHKTTRMEAYEKSREVAKRYSGQSVPPSGFLRIGASWAQKALEAL</sequence>
<gene>
    <name evidence="2" type="ORF">DWY99_11110</name>
</gene>
<comment type="caution">
    <text evidence="2">The sequence shown here is derived from an EMBL/GenBank/DDBJ whole genome shotgun (WGS) entry which is preliminary data.</text>
</comment>
<protein>
    <recommendedName>
        <fullName evidence="1">CpXC domain-containing protein</fullName>
    </recommendedName>
</protein>
<dbReference type="Proteomes" id="UP000284751">
    <property type="component" value="Unassembled WGS sequence"/>
</dbReference>
<dbReference type="EMBL" id="QRTC01000050">
    <property type="protein sequence ID" value="RGQ36879.1"/>
    <property type="molecule type" value="Genomic_DNA"/>
</dbReference>
<name>A0A412AVJ7_9FIRM</name>
<evidence type="ECO:0000259" key="1">
    <source>
        <dbReference type="Pfam" id="PF14353"/>
    </source>
</evidence>
<dbReference type="Pfam" id="PF14353">
    <property type="entry name" value="CpXC"/>
    <property type="match status" value="1"/>
</dbReference>
<proteinExistence type="predicted"/>
<evidence type="ECO:0000313" key="3">
    <source>
        <dbReference type="Proteomes" id="UP000284751"/>
    </source>
</evidence>
<accession>A0A412AVJ7</accession>
<dbReference type="AlphaFoldDB" id="A0A412AVJ7"/>
<organism evidence="2 3">
    <name type="scientific">[Clostridium] leptum</name>
    <dbReference type="NCBI Taxonomy" id="1535"/>
    <lineage>
        <taxon>Bacteria</taxon>
        <taxon>Bacillati</taxon>
        <taxon>Bacillota</taxon>
        <taxon>Clostridia</taxon>
        <taxon>Eubacteriales</taxon>
        <taxon>Oscillospiraceae</taxon>
        <taxon>Oscillospiraceae incertae sedis</taxon>
    </lineage>
</organism>